<evidence type="ECO:0000313" key="1">
    <source>
        <dbReference type="EMBL" id="PGH04802.1"/>
    </source>
</evidence>
<accession>A0A2B7X7U0</accession>
<name>A0A2B7X7U0_9EURO</name>
<proteinExistence type="predicted"/>
<organism evidence="1 2">
    <name type="scientific">Blastomyces parvus</name>
    <dbReference type="NCBI Taxonomy" id="2060905"/>
    <lineage>
        <taxon>Eukaryota</taxon>
        <taxon>Fungi</taxon>
        <taxon>Dikarya</taxon>
        <taxon>Ascomycota</taxon>
        <taxon>Pezizomycotina</taxon>
        <taxon>Eurotiomycetes</taxon>
        <taxon>Eurotiomycetidae</taxon>
        <taxon>Onygenales</taxon>
        <taxon>Ajellomycetaceae</taxon>
        <taxon>Blastomyces</taxon>
    </lineage>
</organism>
<evidence type="ECO:0000313" key="2">
    <source>
        <dbReference type="Proteomes" id="UP000224080"/>
    </source>
</evidence>
<comment type="caution">
    <text evidence="1">The sequence shown here is derived from an EMBL/GenBank/DDBJ whole genome shotgun (WGS) entry which is preliminary data.</text>
</comment>
<sequence>MNDTPSTSVNDYIGPEEFLKVGNRCSVCLLLIAQSWAGERTYGAPNQTVTIFSVAVDVRRRSLESTNDLASGAATVEPVVFEENGRISRSRS</sequence>
<dbReference type="EMBL" id="PDNC01000035">
    <property type="protein sequence ID" value="PGH04802.1"/>
    <property type="molecule type" value="Genomic_DNA"/>
</dbReference>
<reference evidence="1 2" key="1">
    <citation type="submission" date="2017-10" db="EMBL/GenBank/DDBJ databases">
        <title>Comparative genomics in systemic dimorphic fungi from Ajellomycetaceae.</title>
        <authorList>
            <person name="Munoz J.F."/>
            <person name="Mcewen J.G."/>
            <person name="Clay O.K."/>
            <person name="Cuomo C.A."/>
        </authorList>
    </citation>
    <scope>NUCLEOTIDE SEQUENCE [LARGE SCALE GENOMIC DNA]</scope>
    <source>
        <strain evidence="1 2">UAMH130</strain>
    </source>
</reference>
<keyword evidence="2" id="KW-1185">Reference proteome</keyword>
<dbReference type="Proteomes" id="UP000224080">
    <property type="component" value="Unassembled WGS sequence"/>
</dbReference>
<protein>
    <submittedName>
        <fullName evidence="1">Uncharacterized protein</fullName>
    </submittedName>
</protein>
<dbReference type="AlphaFoldDB" id="A0A2B7X7U0"/>
<gene>
    <name evidence="1" type="ORF">GX51_03288</name>
</gene>